<accession>A0ACB7TER0</accession>
<protein>
    <submittedName>
        <fullName evidence="1">Uncharacterized protein</fullName>
    </submittedName>
</protein>
<dbReference type="EMBL" id="CM023481">
    <property type="protein sequence ID" value="KAH6945646.1"/>
    <property type="molecule type" value="Genomic_DNA"/>
</dbReference>
<keyword evidence="2" id="KW-1185">Reference proteome</keyword>
<organism evidence="1 2">
    <name type="scientific">Hyalomma asiaticum</name>
    <name type="common">Tick</name>
    <dbReference type="NCBI Taxonomy" id="266040"/>
    <lineage>
        <taxon>Eukaryota</taxon>
        <taxon>Metazoa</taxon>
        <taxon>Ecdysozoa</taxon>
        <taxon>Arthropoda</taxon>
        <taxon>Chelicerata</taxon>
        <taxon>Arachnida</taxon>
        <taxon>Acari</taxon>
        <taxon>Parasitiformes</taxon>
        <taxon>Ixodida</taxon>
        <taxon>Ixodoidea</taxon>
        <taxon>Ixodidae</taxon>
        <taxon>Hyalomminae</taxon>
        <taxon>Hyalomma</taxon>
    </lineage>
</organism>
<proteinExistence type="predicted"/>
<comment type="caution">
    <text evidence="1">The sequence shown here is derived from an EMBL/GenBank/DDBJ whole genome shotgun (WGS) entry which is preliminary data.</text>
</comment>
<evidence type="ECO:0000313" key="2">
    <source>
        <dbReference type="Proteomes" id="UP000821845"/>
    </source>
</evidence>
<dbReference type="Proteomes" id="UP000821845">
    <property type="component" value="Chromosome 1"/>
</dbReference>
<sequence>MDGWLDVWEVLRAVKLADRAVTIKWFPARMGRDVSARGNANHNEMANEAARGFTYHTAQPADSTEEWPQDYAPPHPGLSRSEAVTYRQLQTGSLPTPVLMKHVCCSVYVSDLCRNPREASTVTTIPPWLMAAAGSDQLEEQTRAVQWSSAALEKQRPSEIARCPIPPQHRGRRGCQKKAGAAKAARREEDIMPR</sequence>
<reference evidence="1" key="1">
    <citation type="submission" date="2020-05" db="EMBL/GenBank/DDBJ databases">
        <title>Large-scale comparative analyses of tick genomes elucidate their genetic diversity and vector capacities.</title>
        <authorList>
            <person name="Jia N."/>
            <person name="Wang J."/>
            <person name="Shi W."/>
            <person name="Du L."/>
            <person name="Sun Y."/>
            <person name="Zhan W."/>
            <person name="Jiang J."/>
            <person name="Wang Q."/>
            <person name="Zhang B."/>
            <person name="Ji P."/>
            <person name="Sakyi L.B."/>
            <person name="Cui X."/>
            <person name="Yuan T."/>
            <person name="Jiang B."/>
            <person name="Yang W."/>
            <person name="Lam T.T.-Y."/>
            <person name="Chang Q."/>
            <person name="Ding S."/>
            <person name="Wang X."/>
            <person name="Zhu J."/>
            <person name="Ruan X."/>
            <person name="Zhao L."/>
            <person name="Wei J."/>
            <person name="Que T."/>
            <person name="Du C."/>
            <person name="Cheng J."/>
            <person name="Dai P."/>
            <person name="Han X."/>
            <person name="Huang E."/>
            <person name="Gao Y."/>
            <person name="Liu J."/>
            <person name="Shao H."/>
            <person name="Ye R."/>
            <person name="Li L."/>
            <person name="Wei W."/>
            <person name="Wang X."/>
            <person name="Wang C."/>
            <person name="Yang T."/>
            <person name="Huo Q."/>
            <person name="Li W."/>
            <person name="Guo W."/>
            <person name="Chen H."/>
            <person name="Zhou L."/>
            <person name="Ni X."/>
            <person name="Tian J."/>
            <person name="Zhou Y."/>
            <person name="Sheng Y."/>
            <person name="Liu T."/>
            <person name="Pan Y."/>
            <person name="Xia L."/>
            <person name="Li J."/>
            <person name="Zhao F."/>
            <person name="Cao W."/>
        </authorList>
    </citation>
    <scope>NUCLEOTIDE SEQUENCE</scope>
    <source>
        <strain evidence="1">Hyas-2018</strain>
    </source>
</reference>
<name>A0ACB7TER0_HYAAI</name>
<evidence type="ECO:0000313" key="1">
    <source>
        <dbReference type="EMBL" id="KAH6945646.1"/>
    </source>
</evidence>
<gene>
    <name evidence="1" type="ORF">HPB50_009395</name>
</gene>